<dbReference type="OrthoDB" id="2017974at2759"/>
<feature type="region of interest" description="Disordered" evidence="1">
    <location>
        <begin position="45"/>
        <end position="99"/>
    </location>
</feature>
<dbReference type="Proteomes" id="UP000807306">
    <property type="component" value="Unassembled WGS sequence"/>
</dbReference>
<dbReference type="EMBL" id="MU157864">
    <property type="protein sequence ID" value="KAF9527054.1"/>
    <property type="molecule type" value="Genomic_DNA"/>
</dbReference>
<evidence type="ECO:0000256" key="1">
    <source>
        <dbReference type="SAM" id="MobiDB-lite"/>
    </source>
</evidence>
<keyword evidence="3" id="KW-1185">Reference proteome</keyword>
<protein>
    <submittedName>
        <fullName evidence="2">Uncharacterized protein</fullName>
    </submittedName>
</protein>
<gene>
    <name evidence="2" type="ORF">CPB83DRAFT_895491</name>
</gene>
<evidence type="ECO:0000313" key="2">
    <source>
        <dbReference type="EMBL" id="KAF9527054.1"/>
    </source>
</evidence>
<feature type="compositionally biased region" description="Acidic residues" evidence="1">
    <location>
        <begin position="58"/>
        <end position="71"/>
    </location>
</feature>
<accession>A0A9P6EDI5</accession>
<dbReference type="AlphaFoldDB" id="A0A9P6EDI5"/>
<sequence>MLTTSCSPPPAKDWSMQGMERVGCKVLERGYWKSGEDKRAEIKVLNQGEGADENGGIVEEDGTIEDNDNDNGDGGYYEGQHANKSNGRKGGLSQEASGSSEMVRLKRLLSHFSRTIFEQLLLLPKCIANAPKSLNMIAVYSVLYCL</sequence>
<organism evidence="2 3">
    <name type="scientific">Crepidotus variabilis</name>
    <dbReference type="NCBI Taxonomy" id="179855"/>
    <lineage>
        <taxon>Eukaryota</taxon>
        <taxon>Fungi</taxon>
        <taxon>Dikarya</taxon>
        <taxon>Basidiomycota</taxon>
        <taxon>Agaricomycotina</taxon>
        <taxon>Agaricomycetes</taxon>
        <taxon>Agaricomycetidae</taxon>
        <taxon>Agaricales</taxon>
        <taxon>Agaricineae</taxon>
        <taxon>Crepidotaceae</taxon>
        <taxon>Crepidotus</taxon>
    </lineage>
</organism>
<reference evidence="2" key="1">
    <citation type="submission" date="2020-11" db="EMBL/GenBank/DDBJ databases">
        <authorList>
            <consortium name="DOE Joint Genome Institute"/>
            <person name="Ahrendt S."/>
            <person name="Riley R."/>
            <person name="Andreopoulos W."/>
            <person name="Labutti K."/>
            <person name="Pangilinan J."/>
            <person name="Ruiz-Duenas F.J."/>
            <person name="Barrasa J.M."/>
            <person name="Sanchez-Garcia M."/>
            <person name="Camarero S."/>
            <person name="Miyauchi S."/>
            <person name="Serrano A."/>
            <person name="Linde D."/>
            <person name="Babiker R."/>
            <person name="Drula E."/>
            <person name="Ayuso-Fernandez I."/>
            <person name="Pacheco R."/>
            <person name="Padilla G."/>
            <person name="Ferreira P."/>
            <person name="Barriuso J."/>
            <person name="Kellner H."/>
            <person name="Castanera R."/>
            <person name="Alfaro M."/>
            <person name="Ramirez L."/>
            <person name="Pisabarro A.G."/>
            <person name="Kuo A."/>
            <person name="Tritt A."/>
            <person name="Lipzen A."/>
            <person name="He G."/>
            <person name="Yan M."/>
            <person name="Ng V."/>
            <person name="Cullen D."/>
            <person name="Martin F."/>
            <person name="Rosso M.-N."/>
            <person name="Henrissat B."/>
            <person name="Hibbett D."/>
            <person name="Martinez A.T."/>
            <person name="Grigoriev I.V."/>
        </authorList>
    </citation>
    <scope>NUCLEOTIDE SEQUENCE</scope>
    <source>
        <strain evidence="2">CBS 506.95</strain>
    </source>
</reference>
<evidence type="ECO:0000313" key="3">
    <source>
        <dbReference type="Proteomes" id="UP000807306"/>
    </source>
</evidence>
<comment type="caution">
    <text evidence="2">The sequence shown here is derived from an EMBL/GenBank/DDBJ whole genome shotgun (WGS) entry which is preliminary data.</text>
</comment>
<proteinExistence type="predicted"/>
<name>A0A9P6EDI5_9AGAR</name>